<dbReference type="Proteomes" id="UP000298049">
    <property type="component" value="Chromosome"/>
</dbReference>
<dbReference type="CDD" id="cd00838">
    <property type="entry name" value="MPP_superfamily"/>
    <property type="match status" value="1"/>
</dbReference>
<dbReference type="InterPro" id="IPR051918">
    <property type="entry name" value="STPP_CPPED1"/>
</dbReference>
<evidence type="ECO:0008006" key="6">
    <source>
        <dbReference type="Google" id="ProtNLM"/>
    </source>
</evidence>
<reference evidence="4 5" key="1">
    <citation type="submission" date="2018-07" db="EMBL/GenBank/DDBJ databases">
        <title>Marsedoiliclastica nanhaica gen. nov. sp. nov., a novel marine hydrocarbonoclastic bacterium isolated from an in-situ enriched hydrocarbon-degrading consortium in deep-sea sediment.</title>
        <authorList>
            <person name="Dong C."/>
            <person name="Ma T."/>
            <person name="Liu R."/>
            <person name="Shao Z."/>
        </authorList>
    </citation>
    <scope>NUCLEOTIDE SEQUENCE [LARGE SCALE GENOMIC DNA]</scope>
    <source>
        <strain evidence="5">soil36-7</strain>
    </source>
</reference>
<name>A0A4P7XK87_9ALTE</name>
<feature type="signal peptide" evidence="1">
    <location>
        <begin position="1"/>
        <end position="22"/>
    </location>
</feature>
<organism evidence="4 5">
    <name type="scientific">Hydrocarboniclastica marina</name>
    <dbReference type="NCBI Taxonomy" id="2259620"/>
    <lineage>
        <taxon>Bacteria</taxon>
        <taxon>Pseudomonadati</taxon>
        <taxon>Pseudomonadota</taxon>
        <taxon>Gammaproteobacteria</taxon>
        <taxon>Alteromonadales</taxon>
        <taxon>Alteromonadaceae</taxon>
        <taxon>Hydrocarboniclastica</taxon>
    </lineage>
</organism>
<keyword evidence="1" id="KW-0732">Signal</keyword>
<dbReference type="InterPro" id="IPR032285">
    <property type="entry name" value="Metallophos_N"/>
</dbReference>
<dbReference type="Gene3D" id="3.60.21.10">
    <property type="match status" value="1"/>
</dbReference>
<dbReference type="SUPFAM" id="SSF56300">
    <property type="entry name" value="Metallo-dependent phosphatases"/>
    <property type="match status" value="1"/>
</dbReference>
<dbReference type="InterPro" id="IPR029052">
    <property type="entry name" value="Metallo-depent_PP-like"/>
</dbReference>
<dbReference type="KEGG" id="hmi:soil367_17750"/>
<sequence length="571" mass="64011">MRKQLSVIAVVAAMAASAETLAHEKHKHDHYRPPPHAGGEQQLAKGTVFVDRNGNGLRDRGERGVRGVSVSNGIDVVRTNGRGEYQIELAPESILFISKPAKFDVRVDENNLPQMYYLHYPEGTPAVADWQYDVIQPTGPLPDSIDFALTPSKVETRFHAMAFADPQARSEEDQDMVREDVVNELIGNPFNALFGIVAGDVVNDTLSLYERHNQMFAQIGIPMWNVPGNHDINFESPNDQYANQTFSKHFGPTYYSFDYGQVHVVALNNVQYKGKDQGRYDNTVYRGYIPEAQLEWLKNDLRYVSRDKLILIATHIPLVTHALDGQGNRYDMGDNINTVNLDQLIEILKPFDRIYAIAGHDTSNSWKVEINHTHGWHGTPWIAHTLAEVRGNGWTRGPRDERDVRAATMQDGNPNGYYVLRVDGTEVQPRFIPSGEKGNLQQRARIVLDPMLAGTRDADGNVIAINRGELQPGTKVVVNLFDGGERDRVELSLDDKPLVPMQNVLRTDPFMERQHAAFAGTPDAFSTPAPSSHIWEYPLPDNLAPGLHKVVVVSEDEFGQQAMETFSFELL</sequence>
<dbReference type="OrthoDB" id="9804511at2"/>
<dbReference type="Gene3D" id="2.60.40.10">
    <property type="entry name" value="Immunoglobulins"/>
    <property type="match status" value="1"/>
</dbReference>
<dbReference type="Pfam" id="PF16370">
    <property type="entry name" value="MetallophosC"/>
    <property type="match status" value="1"/>
</dbReference>
<dbReference type="EMBL" id="CP031093">
    <property type="protein sequence ID" value="QCF27619.1"/>
    <property type="molecule type" value="Genomic_DNA"/>
</dbReference>
<dbReference type="AlphaFoldDB" id="A0A4P7XK87"/>
<feature type="domain" description="Calcineurin-like phosphoesterase N-terminal" evidence="3">
    <location>
        <begin position="60"/>
        <end position="120"/>
    </location>
</feature>
<protein>
    <recommendedName>
        <fullName evidence="6">Cna protein B-type domain containing protein</fullName>
    </recommendedName>
</protein>
<gene>
    <name evidence="4" type="ORF">soil367_17750</name>
</gene>
<accession>A0A4P7XK87</accession>
<dbReference type="PANTHER" id="PTHR43143:SF1">
    <property type="entry name" value="SERINE_THREONINE-PROTEIN PHOSPHATASE CPPED1"/>
    <property type="match status" value="1"/>
</dbReference>
<feature type="chain" id="PRO_5020703097" description="Cna protein B-type domain containing protein" evidence="1">
    <location>
        <begin position="23"/>
        <end position="571"/>
    </location>
</feature>
<evidence type="ECO:0000259" key="2">
    <source>
        <dbReference type="Pfam" id="PF16370"/>
    </source>
</evidence>
<evidence type="ECO:0000313" key="5">
    <source>
        <dbReference type="Proteomes" id="UP000298049"/>
    </source>
</evidence>
<keyword evidence="5" id="KW-1185">Reference proteome</keyword>
<dbReference type="InterPro" id="IPR032288">
    <property type="entry name" value="Metallophos_C"/>
</dbReference>
<proteinExistence type="predicted"/>
<dbReference type="PANTHER" id="PTHR43143">
    <property type="entry name" value="METALLOPHOSPHOESTERASE, CALCINEURIN SUPERFAMILY"/>
    <property type="match status" value="1"/>
</dbReference>
<evidence type="ECO:0000259" key="3">
    <source>
        <dbReference type="Pfam" id="PF16371"/>
    </source>
</evidence>
<dbReference type="InterPro" id="IPR013783">
    <property type="entry name" value="Ig-like_fold"/>
</dbReference>
<dbReference type="RefSeq" id="WP_136550331.1">
    <property type="nucleotide sequence ID" value="NZ_CP031093.1"/>
</dbReference>
<dbReference type="Pfam" id="PF16371">
    <property type="entry name" value="MetallophosN"/>
    <property type="match status" value="1"/>
</dbReference>
<evidence type="ECO:0000313" key="4">
    <source>
        <dbReference type="EMBL" id="QCF27619.1"/>
    </source>
</evidence>
<evidence type="ECO:0000256" key="1">
    <source>
        <dbReference type="SAM" id="SignalP"/>
    </source>
</evidence>
<feature type="domain" description="Calcineurin-like phosphoesterase C-terminal" evidence="2">
    <location>
        <begin position="394"/>
        <end position="561"/>
    </location>
</feature>